<keyword evidence="10" id="KW-1185">Reference proteome</keyword>
<dbReference type="RefSeq" id="XP_040701298.1">
    <property type="nucleotide sequence ID" value="XM_040842365.1"/>
</dbReference>
<evidence type="ECO:0000256" key="1">
    <source>
        <dbReference type="ARBA" id="ARBA00004123"/>
    </source>
</evidence>
<dbReference type="InterPro" id="IPR050815">
    <property type="entry name" value="TF_fung"/>
</dbReference>
<reference evidence="10" key="1">
    <citation type="journal article" date="2017" name="Genome Biol.">
        <title>Comparative genomics reveals high biological diversity and specific adaptations in the industrially and medically important fungal genus Aspergillus.</title>
        <authorList>
            <person name="de Vries R.P."/>
            <person name="Riley R."/>
            <person name="Wiebenga A."/>
            <person name="Aguilar-Osorio G."/>
            <person name="Amillis S."/>
            <person name="Uchima C.A."/>
            <person name="Anderluh G."/>
            <person name="Asadollahi M."/>
            <person name="Askin M."/>
            <person name="Barry K."/>
            <person name="Battaglia E."/>
            <person name="Bayram O."/>
            <person name="Benocci T."/>
            <person name="Braus-Stromeyer S.A."/>
            <person name="Caldana C."/>
            <person name="Canovas D."/>
            <person name="Cerqueira G.C."/>
            <person name="Chen F."/>
            <person name="Chen W."/>
            <person name="Choi C."/>
            <person name="Clum A."/>
            <person name="Dos Santos R.A."/>
            <person name="Damasio A.R."/>
            <person name="Diallinas G."/>
            <person name="Emri T."/>
            <person name="Fekete E."/>
            <person name="Flipphi M."/>
            <person name="Freyberg S."/>
            <person name="Gallo A."/>
            <person name="Gournas C."/>
            <person name="Habgood R."/>
            <person name="Hainaut M."/>
            <person name="Harispe M.L."/>
            <person name="Henrissat B."/>
            <person name="Hilden K.S."/>
            <person name="Hope R."/>
            <person name="Hossain A."/>
            <person name="Karabika E."/>
            <person name="Karaffa L."/>
            <person name="Karanyi Z."/>
            <person name="Krasevec N."/>
            <person name="Kuo A."/>
            <person name="Kusch H."/>
            <person name="LaButti K."/>
            <person name="Lagendijk E.L."/>
            <person name="Lapidus A."/>
            <person name="Levasseur A."/>
            <person name="Lindquist E."/>
            <person name="Lipzen A."/>
            <person name="Logrieco A.F."/>
            <person name="MacCabe A."/>
            <person name="Maekelae M.R."/>
            <person name="Malavazi I."/>
            <person name="Melin P."/>
            <person name="Meyer V."/>
            <person name="Mielnichuk N."/>
            <person name="Miskei M."/>
            <person name="Molnar A.P."/>
            <person name="Mule G."/>
            <person name="Ngan C.Y."/>
            <person name="Orejas M."/>
            <person name="Orosz E."/>
            <person name="Ouedraogo J.P."/>
            <person name="Overkamp K.M."/>
            <person name="Park H.-S."/>
            <person name="Perrone G."/>
            <person name="Piumi F."/>
            <person name="Punt P.J."/>
            <person name="Ram A.F."/>
            <person name="Ramon A."/>
            <person name="Rauscher S."/>
            <person name="Record E."/>
            <person name="Riano-Pachon D.M."/>
            <person name="Robert V."/>
            <person name="Roehrig J."/>
            <person name="Ruller R."/>
            <person name="Salamov A."/>
            <person name="Salih N.S."/>
            <person name="Samson R.A."/>
            <person name="Sandor E."/>
            <person name="Sanguinetti M."/>
            <person name="Schuetze T."/>
            <person name="Sepcic K."/>
            <person name="Shelest E."/>
            <person name="Sherlock G."/>
            <person name="Sophianopoulou V."/>
            <person name="Squina F.M."/>
            <person name="Sun H."/>
            <person name="Susca A."/>
            <person name="Todd R.B."/>
            <person name="Tsang A."/>
            <person name="Unkles S.E."/>
            <person name="van de Wiele N."/>
            <person name="van Rossen-Uffink D."/>
            <person name="Oliveira J.V."/>
            <person name="Vesth T.C."/>
            <person name="Visser J."/>
            <person name="Yu J.-H."/>
            <person name="Zhou M."/>
            <person name="Andersen M.R."/>
            <person name="Archer D.B."/>
            <person name="Baker S.E."/>
            <person name="Benoit I."/>
            <person name="Brakhage A.A."/>
            <person name="Braus G.H."/>
            <person name="Fischer R."/>
            <person name="Frisvad J.C."/>
            <person name="Goldman G.H."/>
            <person name="Houbraken J."/>
            <person name="Oakley B."/>
            <person name="Pocsi I."/>
            <person name="Scazzocchio C."/>
            <person name="Seiboth B."/>
            <person name="vanKuyk P.A."/>
            <person name="Wortman J."/>
            <person name="Dyer P.S."/>
            <person name="Grigoriev I.V."/>
        </authorList>
    </citation>
    <scope>NUCLEOTIDE SEQUENCE [LARGE SCALE GENOMIC DNA]</scope>
    <source>
        <strain evidence="10">CBS 593.65</strain>
    </source>
</reference>
<dbReference type="VEuPathDB" id="FungiDB:ASPSYDRAFT_154363"/>
<evidence type="ECO:0000256" key="5">
    <source>
        <dbReference type="ARBA" id="ARBA00023163"/>
    </source>
</evidence>
<feature type="compositionally biased region" description="Low complexity" evidence="7">
    <location>
        <begin position="624"/>
        <end position="633"/>
    </location>
</feature>
<evidence type="ECO:0000313" key="10">
    <source>
        <dbReference type="Proteomes" id="UP000184356"/>
    </source>
</evidence>
<name>A0A1L9TDJ6_9EURO</name>
<keyword evidence="3" id="KW-0805">Transcription regulation</keyword>
<dbReference type="SMART" id="SM00066">
    <property type="entry name" value="GAL4"/>
    <property type="match status" value="1"/>
</dbReference>
<dbReference type="AlphaFoldDB" id="A0A1L9TDJ6"/>
<proteinExistence type="predicted"/>
<dbReference type="STRING" id="1036612.A0A1L9TDJ6"/>
<accession>A0A1L9TDJ6</accession>
<dbReference type="GO" id="GO:0000981">
    <property type="term" value="F:DNA-binding transcription factor activity, RNA polymerase II-specific"/>
    <property type="evidence" value="ECO:0007669"/>
    <property type="project" value="InterPro"/>
</dbReference>
<evidence type="ECO:0000256" key="3">
    <source>
        <dbReference type="ARBA" id="ARBA00023015"/>
    </source>
</evidence>
<dbReference type="PANTHER" id="PTHR47338">
    <property type="entry name" value="ZN(II)2CYS6 TRANSCRIPTION FACTOR (EUROFUNG)-RELATED"/>
    <property type="match status" value="1"/>
</dbReference>
<dbReference type="InterPro" id="IPR036864">
    <property type="entry name" value="Zn2-C6_fun-type_DNA-bd_sf"/>
</dbReference>
<feature type="compositionally biased region" description="Low complexity" evidence="7">
    <location>
        <begin position="682"/>
        <end position="694"/>
    </location>
</feature>
<dbReference type="GeneID" id="63758438"/>
<feature type="compositionally biased region" description="Low complexity" evidence="7">
    <location>
        <begin position="701"/>
        <end position="723"/>
    </location>
</feature>
<dbReference type="SMART" id="SM00906">
    <property type="entry name" value="Fungal_trans"/>
    <property type="match status" value="1"/>
</dbReference>
<evidence type="ECO:0000256" key="2">
    <source>
        <dbReference type="ARBA" id="ARBA00022723"/>
    </source>
</evidence>
<keyword evidence="4" id="KW-0238">DNA-binding</keyword>
<dbReference type="Proteomes" id="UP000184356">
    <property type="component" value="Unassembled WGS sequence"/>
</dbReference>
<evidence type="ECO:0000256" key="4">
    <source>
        <dbReference type="ARBA" id="ARBA00023125"/>
    </source>
</evidence>
<evidence type="ECO:0000256" key="6">
    <source>
        <dbReference type="ARBA" id="ARBA00023242"/>
    </source>
</evidence>
<evidence type="ECO:0000259" key="8">
    <source>
        <dbReference type="PROSITE" id="PS50048"/>
    </source>
</evidence>
<feature type="compositionally biased region" description="Polar residues" evidence="7">
    <location>
        <begin position="635"/>
        <end position="660"/>
    </location>
</feature>
<dbReference type="GO" id="GO:0008270">
    <property type="term" value="F:zinc ion binding"/>
    <property type="evidence" value="ECO:0007669"/>
    <property type="project" value="InterPro"/>
</dbReference>
<dbReference type="PROSITE" id="PS50048">
    <property type="entry name" value="ZN2_CY6_FUNGAL_2"/>
    <property type="match status" value="1"/>
</dbReference>
<organism evidence="9 10">
    <name type="scientific">Aspergillus sydowii CBS 593.65</name>
    <dbReference type="NCBI Taxonomy" id="1036612"/>
    <lineage>
        <taxon>Eukaryota</taxon>
        <taxon>Fungi</taxon>
        <taxon>Dikarya</taxon>
        <taxon>Ascomycota</taxon>
        <taxon>Pezizomycotina</taxon>
        <taxon>Eurotiomycetes</taxon>
        <taxon>Eurotiomycetidae</taxon>
        <taxon>Eurotiales</taxon>
        <taxon>Aspergillaceae</taxon>
        <taxon>Aspergillus</taxon>
        <taxon>Aspergillus subgen. Nidulantes</taxon>
    </lineage>
</organism>
<gene>
    <name evidence="9" type="ORF">ASPSYDRAFT_154363</name>
</gene>
<dbReference type="GO" id="GO:0006351">
    <property type="term" value="P:DNA-templated transcription"/>
    <property type="evidence" value="ECO:0007669"/>
    <property type="project" value="InterPro"/>
</dbReference>
<dbReference type="OrthoDB" id="5600212at2759"/>
<protein>
    <recommendedName>
        <fullName evidence="8">Zn(2)-C6 fungal-type domain-containing protein</fullName>
    </recommendedName>
</protein>
<feature type="region of interest" description="Disordered" evidence="7">
    <location>
        <begin position="591"/>
        <end position="723"/>
    </location>
</feature>
<dbReference type="Gene3D" id="4.10.240.10">
    <property type="entry name" value="Zn(2)-C6 fungal-type DNA-binding domain"/>
    <property type="match status" value="1"/>
</dbReference>
<sequence>MASYLDDQNQPEINFGSIPSSHSGQNPTSQNSGQAATDSNNGDSSYVPRPKRIACAVCRRRKLRCDGRKPSCGTCSRLGHECTYDEARKKSGPKRGYVKQLEARLAQVETLLKTQEPSTSAPQNQEQSFSIRMPNEPPGTGLHVMGTSIHNSINSTSPVEGQQVTELPPSFTPEGVDATSSFGWDMISLGLEEPFPAREVIEELYRARKYAELDQMKGLGESILSLAHCQTWLLIGCYEYKMMFFPRAWLSAGSGSRLAVMLGLHRLDGEGLEVKQCLPPARDWTETEERRRVFWMTFCVDRYASIGTGWPTCIDERDILTNLPASEEAFISGKLEQTSRLSDVLMGEDLSTLSPFASVAFVSCLLGRNLTHLHRPEPQDNDNDLNGVFWQRHRSHDNILLHFALSMPSHLRLPAGMGDANVLFCNLAVHTSTICLHQAAIFKAEKNRMPEQIILESKRRCIVAADQISSIMKMVSSMDMSKMNPFISFCVYVAARVFVQYLKFRPDDTAARASLQFVFVVLDALKNQNPLTESFLCQLEVDIEGTPFQDIRLPSTGQQARRSFFAGNTYGETAPNTGTLHRSLLSGKGCSGGNAQSWDPSSKPDNRANLPACLPARPRPQPSRQPTSTSASTVPHLSSFSNLPGFSKATFNPNENTTGTGVLFDIEPPSRFHDVTNSAQESSTPSTMNSSNTSFMRTDNSSSPKRSKPSSQPQDTSVQDSATATATGGFDATSLNQFIESSNQNSSTNHNPLFSMGSIHSSAAAERPQQNMPSTWDFPINVTGDPNDPNAEAIDLMTTDLDGFNGAQWAHIMGSGGWNP</sequence>
<dbReference type="InterPro" id="IPR001138">
    <property type="entry name" value="Zn2Cys6_DnaBD"/>
</dbReference>
<keyword evidence="2" id="KW-0479">Metal-binding</keyword>
<dbReference type="PROSITE" id="PS00463">
    <property type="entry name" value="ZN2_CY6_FUNGAL_1"/>
    <property type="match status" value="1"/>
</dbReference>
<dbReference type="CDD" id="cd14653">
    <property type="entry name" value="ZIP_Gal4p-like"/>
    <property type="match status" value="1"/>
</dbReference>
<dbReference type="CDD" id="cd12148">
    <property type="entry name" value="fungal_TF_MHR"/>
    <property type="match status" value="1"/>
</dbReference>
<evidence type="ECO:0000256" key="7">
    <source>
        <dbReference type="SAM" id="MobiDB-lite"/>
    </source>
</evidence>
<feature type="compositionally biased region" description="Polar residues" evidence="7">
    <location>
        <begin position="1"/>
        <end position="44"/>
    </location>
</feature>
<dbReference type="EMBL" id="KV878588">
    <property type="protein sequence ID" value="OJJ57492.1"/>
    <property type="molecule type" value="Genomic_DNA"/>
</dbReference>
<dbReference type="Pfam" id="PF04082">
    <property type="entry name" value="Fungal_trans"/>
    <property type="match status" value="1"/>
</dbReference>
<dbReference type="GO" id="GO:0003677">
    <property type="term" value="F:DNA binding"/>
    <property type="evidence" value="ECO:0007669"/>
    <property type="project" value="UniProtKB-KW"/>
</dbReference>
<dbReference type="Pfam" id="PF00172">
    <property type="entry name" value="Zn_clus"/>
    <property type="match status" value="1"/>
</dbReference>
<dbReference type="GO" id="GO:0005634">
    <property type="term" value="C:nucleus"/>
    <property type="evidence" value="ECO:0007669"/>
    <property type="project" value="UniProtKB-SubCell"/>
</dbReference>
<evidence type="ECO:0000313" key="9">
    <source>
        <dbReference type="EMBL" id="OJJ57492.1"/>
    </source>
</evidence>
<keyword evidence="6" id="KW-0539">Nucleus</keyword>
<feature type="region of interest" description="Disordered" evidence="7">
    <location>
        <begin position="1"/>
        <end position="46"/>
    </location>
</feature>
<dbReference type="PANTHER" id="PTHR47338:SF10">
    <property type="entry name" value="TRANSCRIPTION FACTOR DOMAIN-CONTAINING PROTEIN-RELATED"/>
    <property type="match status" value="1"/>
</dbReference>
<dbReference type="InterPro" id="IPR007219">
    <property type="entry name" value="XnlR_reg_dom"/>
</dbReference>
<keyword evidence="5" id="KW-0804">Transcription</keyword>
<comment type="subcellular location">
    <subcellularLocation>
        <location evidence="1">Nucleus</location>
    </subcellularLocation>
</comment>
<dbReference type="SUPFAM" id="SSF57701">
    <property type="entry name" value="Zn2/Cys6 DNA-binding domain"/>
    <property type="match status" value="1"/>
</dbReference>
<feature type="domain" description="Zn(2)-C6 fungal-type" evidence="8">
    <location>
        <begin position="54"/>
        <end position="84"/>
    </location>
</feature>
<dbReference type="CDD" id="cd00067">
    <property type="entry name" value="GAL4"/>
    <property type="match status" value="1"/>
</dbReference>